<evidence type="ECO:0000313" key="1">
    <source>
        <dbReference type="EMBL" id="GIH02734.1"/>
    </source>
</evidence>
<gene>
    <name evidence="1" type="ORF">Rhe02_08010</name>
</gene>
<name>A0A8J3Q3F2_9ACTN</name>
<dbReference type="Proteomes" id="UP000612899">
    <property type="component" value="Unassembled WGS sequence"/>
</dbReference>
<protein>
    <submittedName>
        <fullName evidence="1">Uncharacterized protein</fullName>
    </submittedName>
</protein>
<accession>A0A8J3Q3F2</accession>
<dbReference type="EMBL" id="BONY01000003">
    <property type="protein sequence ID" value="GIH02734.1"/>
    <property type="molecule type" value="Genomic_DNA"/>
</dbReference>
<evidence type="ECO:0000313" key="2">
    <source>
        <dbReference type="Proteomes" id="UP000612899"/>
    </source>
</evidence>
<sequence length="97" mass="10771">MSREASLTELKSAVLDPSPRMREVVADAPRLANVVASLESDRHNILAAFDVLLENLDSAKHFDHTQTDVLMERLTAYRQRAADLLYQAYGVDLGGET</sequence>
<dbReference type="RefSeq" id="WP_203906659.1">
    <property type="nucleotide sequence ID" value="NZ_BONY01000003.1"/>
</dbReference>
<keyword evidence="2" id="KW-1185">Reference proteome</keyword>
<comment type="caution">
    <text evidence="1">The sequence shown here is derived from an EMBL/GenBank/DDBJ whole genome shotgun (WGS) entry which is preliminary data.</text>
</comment>
<dbReference type="AlphaFoldDB" id="A0A8J3Q3F2"/>
<organism evidence="1 2">
    <name type="scientific">Rhizocola hellebori</name>
    <dbReference type="NCBI Taxonomy" id="1392758"/>
    <lineage>
        <taxon>Bacteria</taxon>
        <taxon>Bacillati</taxon>
        <taxon>Actinomycetota</taxon>
        <taxon>Actinomycetes</taxon>
        <taxon>Micromonosporales</taxon>
        <taxon>Micromonosporaceae</taxon>
        <taxon>Rhizocola</taxon>
    </lineage>
</organism>
<reference evidence="1" key="1">
    <citation type="submission" date="2021-01" db="EMBL/GenBank/DDBJ databases">
        <title>Whole genome shotgun sequence of Rhizocola hellebori NBRC 109834.</title>
        <authorList>
            <person name="Komaki H."/>
            <person name="Tamura T."/>
        </authorList>
    </citation>
    <scope>NUCLEOTIDE SEQUENCE</scope>
    <source>
        <strain evidence="1">NBRC 109834</strain>
    </source>
</reference>
<proteinExistence type="predicted"/>